<evidence type="ECO:0000259" key="1">
    <source>
        <dbReference type="Pfam" id="PF08241"/>
    </source>
</evidence>
<gene>
    <name evidence="2" type="ORF">ABID12_002669</name>
</gene>
<dbReference type="Gene3D" id="3.40.50.150">
    <property type="entry name" value="Vaccinia Virus protein VP39"/>
    <property type="match status" value="1"/>
</dbReference>
<organism evidence="2 3">
    <name type="scientific">Martelella mangrovi</name>
    <dbReference type="NCBI Taxonomy" id="1397477"/>
    <lineage>
        <taxon>Bacteria</taxon>
        <taxon>Pseudomonadati</taxon>
        <taxon>Pseudomonadota</taxon>
        <taxon>Alphaproteobacteria</taxon>
        <taxon>Hyphomicrobiales</taxon>
        <taxon>Aurantimonadaceae</taxon>
        <taxon>Martelella</taxon>
    </lineage>
</organism>
<dbReference type="EMBL" id="JBEPLY010000009">
    <property type="protein sequence ID" value="MET3600718.1"/>
    <property type="molecule type" value="Genomic_DNA"/>
</dbReference>
<name>A0ABV2ICT1_9HYPH</name>
<dbReference type="InterPro" id="IPR013216">
    <property type="entry name" value="Methyltransf_11"/>
</dbReference>
<reference evidence="2 3" key="1">
    <citation type="submission" date="2024-06" db="EMBL/GenBank/DDBJ databases">
        <title>Genomic Encyclopedia of Type Strains, Phase IV (KMG-IV): sequencing the most valuable type-strain genomes for metagenomic binning, comparative biology and taxonomic classification.</title>
        <authorList>
            <person name="Goeker M."/>
        </authorList>
    </citation>
    <scope>NUCLEOTIDE SEQUENCE [LARGE SCALE GENOMIC DNA]</scope>
    <source>
        <strain evidence="2 3">DSM 28102</strain>
    </source>
</reference>
<sequence length="220" mass="25133">MRFVDKYQPFLYPLIARTIFREVSKRIETVLDVGSGPGYLSVEMAARPPIKVQAIDINPTMLALAAKRADQRGFRSQIVFDTADVHQLPYKSNTFDLVVSYSCLHHWHDIPTALSECVRVLRPGGTLYIIDSYPDPQAVSFFKRMIPEPELARFAVQALEESLEPETIRAFVKNLETQNFEVADFVFDEEDMLEIIEHIQDSPFEEAPPNTISWKLVATK</sequence>
<dbReference type="SUPFAM" id="SSF53335">
    <property type="entry name" value="S-adenosyl-L-methionine-dependent methyltransferases"/>
    <property type="match status" value="1"/>
</dbReference>
<dbReference type="RefSeq" id="WP_354434605.1">
    <property type="nucleotide sequence ID" value="NZ_JBEPLY010000009.1"/>
</dbReference>
<comment type="caution">
    <text evidence="2">The sequence shown here is derived from an EMBL/GenBank/DDBJ whole genome shotgun (WGS) entry which is preliminary data.</text>
</comment>
<keyword evidence="2" id="KW-0830">Ubiquinone</keyword>
<evidence type="ECO:0000313" key="2">
    <source>
        <dbReference type="EMBL" id="MET3600718.1"/>
    </source>
</evidence>
<feature type="domain" description="Methyltransferase type 11" evidence="1">
    <location>
        <begin position="31"/>
        <end position="129"/>
    </location>
</feature>
<evidence type="ECO:0000313" key="3">
    <source>
        <dbReference type="Proteomes" id="UP001549164"/>
    </source>
</evidence>
<proteinExistence type="predicted"/>
<dbReference type="PANTHER" id="PTHR43591">
    <property type="entry name" value="METHYLTRANSFERASE"/>
    <property type="match status" value="1"/>
</dbReference>
<dbReference type="Proteomes" id="UP001549164">
    <property type="component" value="Unassembled WGS sequence"/>
</dbReference>
<protein>
    <submittedName>
        <fullName evidence="2">Ubiquinone/menaquinone biosynthesis C-methylase UbiE</fullName>
    </submittedName>
</protein>
<dbReference type="InterPro" id="IPR029063">
    <property type="entry name" value="SAM-dependent_MTases_sf"/>
</dbReference>
<accession>A0ABV2ICT1</accession>
<keyword evidence="3" id="KW-1185">Reference proteome</keyword>
<dbReference type="CDD" id="cd02440">
    <property type="entry name" value="AdoMet_MTases"/>
    <property type="match status" value="1"/>
</dbReference>
<dbReference type="Pfam" id="PF08241">
    <property type="entry name" value="Methyltransf_11"/>
    <property type="match status" value="1"/>
</dbReference>